<reference evidence="2" key="1">
    <citation type="submission" date="2022-11" db="EMBL/GenBank/DDBJ databases">
        <title>Genome Resource of Sclerotinia nivalis Strain SnTB1, a Plant Pathogen Isolated from American Ginseng.</title>
        <authorList>
            <person name="Fan S."/>
        </authorList>
    </citation>
    <scope>NUCLEOTIDE SEQUENCE</scope>
    <source>
        <strain evidence="2">SnTB1</strain>
    </source>
</reference>
<proteinExistence type="predicted"/>
<dbReference type="OrthoDB" id="3532647at2759"/>
<feature type="compositionally biased region" description="Polar residues" evidence="1">
    <location>
        <begin position="668"/>
        <end position="697"/>
    </location>
</feature>
<feature type="compositionally biased region" description="Polar residues" evidence="1">
    <location>
        <begin position="456"/>
        <end position="475"/>
    </location>
</feature>
<name>A0A9X0DKS3_9HELO</name>
<organism evidence="2 3">
    <name type="scientific">Sclerotinia nivalis</name>
    <dbReference type="NCBI Taxonomy" id="352851"/>
    <lineage>
        <taxon>Eukaryota</taxon>
        <taxon>Fungi</taxon>
        <taxon>Dikarya</taxon>
        <taxon>Ascomycota</taxon>
        <taxon>Pezizomycotina</taxon>
        <taxon>Leotiomycetes</taxon>
        <taxon>Helotiales</taxon>
        <taxon>Sclerotiniaceae</taxon>
        <taxon>Sclerotinia</taxon>
    </lineage>
</organism>
<sequence length="738" mass="79910">MVGVKTWTDDGIWYVLLASEITKPNTSSTQKNGRPIRCFTDEEIAVLCKKNVQDLHHTPDANGVKYVRGSKKADAPQPSQAVLAAIERLRHQCNTSSQDEDSTGENMFRTPPNISGAKFPQVQGSGCSADTAPIPRPSRPVDLNSLASRTINNQNGTRAEQIIPGQSQNMNAMNPPDLARSHQMMERRGSHRPTNMFGNEQISRGQFDALHNMKQQDFDRSYQQGHGINGDFGILGFGSQQQHGQARRETTLPTTFSNSSGASMPAQLRQTMNHGQQMGTPMQSSNSIPQIPQQMFPSSMYQLQGNQMGSDTSIFQPKMQAYSHKTPTQSPHPRNYGGYTPGFLNLGRNEMISPGSTDVGRFTNPYDIPSHGQINGGMMSQGGQYNGGMMSHDEMPHKNQYLAQQQPGMRFPCLSSGMPDAQFKPPTSHGLPQTTINNPDFTTSHGLRQTTMNIPGSTNGSTKSFGNPAMSNNFGNQGGAAAQVKTICLQPQPSAGNERRHKRNVDEAGLSDMNPYENGERKNKRHNSEGGSGSGRLNHNDNNEQSGQNSIAHIPARTQGLHSAALVATPTVSPVVPFDSSIAAPAAAPLVAPAAHSPAQFNTDFSSLDIELSLFAPELFHDQVQGQFQQQVEASPAPTNVSSDFDDPPTPQIGEASNAAPASKSKENSNGLDRVTSNQQEATTAATNPNSTEQASLTMDDFSDFPDLVGADYNYSGSYHDVSDEQIQANHDFLNSKT</sequence>
<comment type="caution">
    <text evidence="2">The sequence shown here is derived from an EMBL/GenBank/DDBJ whole genome shotgun (WGS) entry which is preliminary data.</text>
</comment>
<accession>A0A9X0DKS3</accession>
<gene>
    <name evidence="2" type="ORF">OCU04_005696</name>
</gene>
<dbReference type="AlphaFoldDB" id="A0A9X0DKS3"/>
<evidence type="ECO:0000256" key="1">
    <source>
        <dbReference type="SAM" id="MobiDB-lite"/>
    </source>
</evidence>
<feature type="region of interest" description="Disordered" evidence="1">
    <location>
        <begin position="491"/>
        <end position="548"/>
    </location>
</feature>
<keyword evidence="3" id="KW-1185">Reference proteome</keyword>
<evidence type="ECO:0000313" key="3">
    <source>
        <dbReference type="Proteomes" id="UP001152300"/>
    </source>
</evidence>
<protein>
    <submittedName>
        <fullName evidence="2">Uncharacterized protein</fullName>
    </submittedName>
</protein>
<feature type="region of interest" description="Disordered" evidence="1">
    <location>
        <begin position="627"/>
        <end position="703"/>
    </location>
</feature>
<dbReference type="Proteomes" id="UP001152300">
    <property type="component" value="Unassembled WGS sequence"/>
</dbReference>
<evidence type="ECO:0000313" key="2">
    <source>
        <dbReference type="EMBL" id="KAJ8066649.1"/>
    </source>
</evidence>
<dbReference type="EMBL" id="JAPEIS010000005">
    <property type="protein sequence ID" value="KAJ8066649.1"/>
    <property type="molecule type" value="Genomic_DNA"/>
</dbReference>
<feature type="region of interest" description="Disordered" evidence="1">
    <location>
        <begin position="456"/>
        <end position="478"/>
    </location>
</feature>